<dbReference type="Proteomes" id="UP000199777">
    <property type="component" value="Unassembled WGS sequence"/>
</dbReference>
<gene>
    <name evidence="1" type="ORF">SAMN05421758_103271</name>
</gene>
<dbReference type="InterPro" id="IPR014962">
    <property type="entry name" value="YolD"/>
</dbReference>
<evidence type="ECO:0000313" key="1">
    <source>
        <dbReference type="EMBL" id="SIS66643.1"/>
    </source>
</evidence>
<protein>
    <submittedName>
        <fullName evidence="1">YolD-like protein</fullName>
    </submittedName>
</protein>
<organism evidence="1 2">
    <name type="scientific">Salimicrobium salexigens</name>
    <dbReference type="NCBI Taxonomy" id="908941"/>
    <lineage>
        <taxon>Bacteria</taxon>
        <taxon>Bacillati</taxon>
        <taxon>Bacillota</taxon>
        <taxon>Bacilli</taxon>
        <taxon>Bacillales</taxon>
        <taxon>Bacillaceae</taxon>
        <taxon>Salimicrobium</taxon>
    </lineage>
</organism>
<name>A0ABY1KQX5_9BACI</name>
<comment type="caution">
    <text evidence="1">The sequence shown here is derived from an EMBL/GenBank/DDBJ whole genome shotgun (WGS) entry which is preliminary data.</text>
</comment>
<dbReference type="EMBL" id="FTOK01000003">
    <property type="protein sequence ID" value="SIS66643.1"/>
    <property type="molecule type" value="Genomic_DNA"/>
</dbReference>
<proteinExistence type="predicted"/>
<dbReference type="PANTHER" id="PTHR40051:SF1">
    <property type="entry name" value="YOLD-LIKE FAMILY PROTEIN"/>
    <property type="match status" value="1"/>
</dbReference>
<dbReference type="RefSeq" id="WP_076570593.1">
    <property type="nucleotide sequence ID" value="NZ_FTOK01000003.1"/>
</dbReference>
<dbReference type="Pfam" id="PF08863">
    <property type="entry name" value="YolD"/>
    <property type="match status" value="1"/>
</dbReference>
<reference evidence="1 2" key="1">
    <citation type="submission" date="2017-01" db="EMBL/GenBank/DDBJ databases">
        <authorList>
            <person name="Varghese N."/>
            <person name="Submissions S."/>
        </authorList>
    </citation>
    <scope>NUCLEOTIDE SEQUENCE [LARGE SCALE GENOMIC DNA]</scope>
    <source>
        <strain evidence="1 2">DSM 22782</strain>
    </source>
</reference>
<dbReference type="PANTHER" id="PTHR40051">
    <property type="entry name" value="IG HYPOTHETICAL 15966"/>
    <property type="match status" value="1"/>
</dbReference>
<evidence type="ECO:0000313" key="2">
    <source>
        <dbReference type="Proteomes" id="UP000199777"/>
    </source>
</evidence>
<keyword evidence="2" id="KW-1185">Reference proteome</keyword>
<sequence>MGEPMDRGSKKWQGLMLPEHVEMLKEAEREQYRKEKPILDEQEWDEIGQKLMEALETGESVCVTYYNGFDFTTIPLLVKDVDDQRKVLHGRGAATKESCTLSFSSLIDVQ</sequence>
<accession>A0ABY1KQX5</accession>